<accession>V8BQS8</accession>
<gene>
    <name evidence="2" type="ORF">HMPREF1202_02418</name>
</gene>
<feature type="domain" description="Reverse transcriptase" evidence="1">
    <location>
        <begin position="1"/>
        <end position="89"/>
    </location>
</feature>
<evidence type="ECO:0000259" key="1">
    <source>
        <dbReference type="PROSITE" id="PS50878"/>
    </source>
</evidence>
<dbReference type="AlphaFoldDB" id="V8BQS8"/>
<dbReference type="InterPro" id="IPR000477">
    <property type="entry name" value="RT_dom"/>
</dbReference>
<protein>
    <recommendedName>
        <fullName evidence="1">Reverse transcriptase domain-containing protein</fullName>
    </recommendedName>
</protein>
<dbReference type="EMBL" id="AZJE01000033">
    <property type="protein sequence ID" value="ETD17180.1"/>
    <property type="molecule type" value="Genomic_DNA"/>
</dbReference>
<evidence type="ECO:0000313" key="2">
    <source>
        <dbReference type="EMBL" id="ETD17180.1"/>
    </source>
</evidence>
<dbReference type="STRING" id="1073376.HMPREF1202_02418"/>
<organism evidence="2 3">
    <name type="scientific">[Ruminococcus] lactaris CC59_002D</name>
    <dbReference type="NCBI Taxonomy" id="1073376"/>
    <lineage>
        <taxon>Bacteria</taxon>
        <taxon>Bacillati</taxon>
        <taxon>Bacillota</taxon>
        <taxon>Clostridia</taxon>
        <taxon>Lachnospirales</taxon>
        <taxon>Lachnospiraceae</taxon>
        <taxon>Mediterraneibacter</taxon>
    </lineage>
</organism>
<dbReference type="PROSITE" id="PS50878">
    <property type="entry name" value="RT_POL"/>
    <property type="match status" value="1"/>
</dbReference>
<name>V8BQS8_9FIRM</name>
<reference evidence="2 3" key="1">
    <citation type="submission" date="2013-10" db="EMBL/GenBank/DDBJ databases">
        <title>The Genome Sequence of Ruminococcus lactaris CC59_002D.</title>
        <authorList>
            <consortium name="The Broad Institute Genomics Platform"/>
            <person name="Earl A."/>
            <person name="Allen-Vercoe E."/>
            <person name="Daigneault M."/>
            <person name="Young S.K."/>
            <person name="Zeng Q."/>
            <person name="Gargeya S."/>
            <person name="Fitzgerald M."/>
            <person name="Abouelleil A."/>
            <person name="Alvarado L."/>
            <person name="Chapman S.B."/>
            <person name="Gainer-Dewar J."/>
            <person name="Goldberg J."/>
            <person name="Griggs A."/>
            <person name="Gujja S."/>
            <person name="Hansen M."/>
            <person name="Howarth C."/>
            <person name="Imamovic A."/>
            <person name="Ireland A."/>
            <person name="Larimer J."/>
            <person name="McCowan C."/>
            <person name="Murphy C."/>
            <person name="Pearson M."/>
            <person name="Poon T.W."/>
            <person name="Priest M."/>
            <person name="Roberts A."/>
            <person name="Saif S."/>
            <person name="Shea T."/>
            <person name="Sykes S."/>
            <person name="Wortman J."/>
            <person name="Nusbaum C."/>
            <person name="Birren B."/>
        </authorList>
    </citation>
    <scope>NUCLEOTIDE SEQUENCE [LARGE SCALE GENOMIC DNA]</scope>
    <source>
        <strain evidence="2 3">CC59_002D</strain>
    </source>
</reference>
<comment type="caution">
    <text evidence="2">The sequence shown here is derived from an EMBL/GenBank/DDBJ whole genome shotgun (WGS) entry which is preliminary data.</text>
</comment>
<dbReference type="HOGENOM" id="CLU_1843668_0_0_9"/>
<dbReference type="Proteomes" id="UP000018683">
    <property type="component" value="Unassembled WGS sequence"/>
</dbReference>
<proteinExistence type="predicted"/>
<evidence type="ECO:0000313" key="3">
    <source>
        <dbReference type="Proteomes" id="UP000018683"/>
    </source>
</evidence>
<sequence>MSPIITNIMMIPVDFEIARTLREYNHQRFVYTRYADDFQISSKYSFSFTEIQDVIVSILKNFEAPFTINSAKTRYGSSAGQNWNLGLMLNKDNEITVGHKKKRQFQAMLSSYVMDRKNGIACLVSIDRVNCEQRGNTYE</sequence>